<reference evidence="2" key="1">
    <citation type="submission" date="2016-10" db="EMBL/GenBank/DDBJ databases">
        <title>Sequence of Gallionella enrichment culture.</title>
        <authorList>
            <person name="Poehlein A."/>
            <person name="Muehling M."/>
            <person name="Daniel R."/>
        </authorList>
    </citation>
    <scope>NUCLEOTIDE SEQUENCE</scope>
</reference>
<organism evidence="2">
    <name type="scientific">mine drainage metagenome</name>
    <dbReference type="NCBI Taxonomy" id="410659"/>
    <lineage>
        <taxon>unclassified sequences</taxon>
        <taxon>metagenomes</taxon>
        <taxon>ecological metagenomes</taxon>
    </lineage>
</organism>
<accession>A0A1J5SW15</accession>
<sequence>MMNGPIDIQLKSIQQKLQQLLKQYQTVQKENAQLKKEAEKQKIIINSKTEQIELLQQKLDAVQVGVNNWSDDEKINLQKRIDTYLKEIDKCLSLLNAE</sequence>
<proteinExistence type="predicted"/>
<dbReference type="Gene3D" id="1.20.120.330">
    <property type="entry name" value="Nucleotidyltransferases domain 2"/>
    <property type="match status" value="1"/>
</dbReference>
<feature type="coiled-coil region" evidence="1">
    <location>
        <begin position="10"/>
        <end position="58"/>
    </location>
</feature>
<protein>
    <submittedName>
        <fullName evidence="2">Uncharacterized protein</fullName>
    </submittedName>
</protein>
<gene>
    <name evidence="2" type="ORF">GALL_57800</name>
</gene>
<evidence type="ECO:0000313" key="2">
    <source>
        <dbReference type="EMBL" id="OIR12713.1"/>
    </source>
</evidence>
<dbReference type="EMBL" id="MLJW01000016">
    <property type="protein sequence ID" value="OIR12713.1"/>
    <property type="molecule type" value="Genomic_DNA"/>
</dbReference>
<keyword evidence="1" id="KW-0175">Coiled coil</keyword>
<name>A0A1J5SW15_9ZZZZ</name>
<comment type="caution">
    <text evidence="2">The sequence shown here is derived from an EMBL/GenBank/DDBJ whole genome shotgun (WGS) entry which is preliminary data.</text>
</comment>
<evidence type="ECO:0000256" key="1">
    <source>
        <dbReference type="SAM" id="Coils"/>
    </source>
</evidence>
<dbReference type="AlphaFoldDB" id="A0A1J5SW15"/>